<evidence type="ECO:0000313" key="1">
    <source>
        <dbReference type="EMBL" id="AIL47557.1"/>
    </source>
</evidence>
<evidence type="ECO:0000313" key="2">
    <source>
        <dbReference type="Proteomes" id="UP000028933"/>
    </source>
</evidence>
<proteinExistence type="predicted"/>
<dbReference type="HOGENOM" id="CLU_101328_0_0_10"/>
<dbReference type="KEGG" id="eao:BD94_3782"/>
<dbReference type="eggNOG" id="ENOG502ZZQ8">
    <property type="taxonomic scope" value="Bacteria"/>
</dbReference>
<accession>A0A077EJA8</accession>
<name>A0A077EJA8_9FLAO</name>
<dbReference type="Proteomes" id="UP000028933">
    <property type="component" value="Chromosome"/>
</dbReference>
<reference evidence="1 2" key="1">
    <citation type="journal article" date="2013" name="Lancet">
        <title>First case of E anophelis outbreak in an intensive-care unit.</title>
        <authorList>
            <person name="Teo J."/>
            <person name="Tan S.Y."/>
            <person name="Tay M."/>
            <person name="Ding Y."/>
            <person name="Kjelleberg S."/>
            <person name="Givskov M."/>
            <person name="Lin R.T."/>
            <person name="Yang L."/>
        </authorList>
    </citation>
    <scope>NUCLEOTIDE SEQUENCE [LARGE SCALE GENOMIC DNA]</scope>
    <source>
        <strain evidence="1 2">NUHP1</strain>
    </source>
</reference>
<organism evidence="1 2">
    <name type="scientific">Elizabethkingia anophelis NUHP1</name>
    <dbReference type="NCBI Taxonomy" id="1338011"/>
    <lineage>
        <taxon>Bacteria</taxon>
        <taxon>Pseudomonadati</taxon>
        <taxon>Bacteroidota</taxon>
        <taxon>Flavobacteriia</taxon>
        <taxon>Flavobacteriales</taxon>
        <taxon>Weeksellaceae</taxon>
        <taxon>Elizabethkingia</taxon>
    </lineage>
</organism>
<protein>
    <submittedName>
        <fullName evidence="1">Uncharacterized protein</fullName>
    </submittedName>
</protein>
<dbReference type="EMBL" id="CP007547">
    <property type="protein sequence ID" value="AIL47557.1"/>
    <property type="molecule type" value="Genomic_DNA"/>
</dbReference>
<gene>
    <name evidence="1" type="ORF">BD94_3782</name>
</gene>
<sequence>MKKIILFNSILLTIYTYAQSDSGLLNRSLSDIINYDIKTPNNNKSIEGSPYLSDQFILSRISNVKNTTETRYNAYTDEIEFKSTNNIYIIPKDTVYSTITQQNGFVFTLINSEYFINVYTNKNISFFLKQKISVSPNDSTVKNGYSTNLSNPSYVKDKERYFIFYKDKLYEISKNVKALVNGINSSKITEFIKNNKIIVNDASSVRKLVDFLASIQ</sequence>
<dbReference type="AlphaFoldDB" id="A0A077EJA8"/>
<dbReference type="RefSeq" id="WP_024564015.1">
    <property type="nucleotide sequence ID" value="NZ_CP007547.1"/>
</dbReference>